<sequence>MLVPQGFMEYGEVGENYELIKKQGSMYYRIKKALPDTITNTVSAKTSNGSKNRMFK</sequence>
<gene>
    <name evidence="1" type="ORF">PIL02S_04916</name>
</gene>
<protein>
    <submittedName>
        <fullName evidence="1">Uncharacterized protein</fullName>
    </submittedName>
</protein>
<dbReference type="EMBL" id="PRLG01000025">
    <property type="protein sequence ID" value="PYY27049.1"/>
    <property type="molecule type" value="Genomic_DNA"/>
</dbReference>
<reference evidence="1 2" key="1">
    <citation type="submission" date="2018-01" db="EMBL/GenBank/DDBJ databases">
        <title>Genome sequence of the PGP bacterium Paenibacillus illinoisensis E3.</title>
        <authorList>
            <person name="Rolli E."/>
            <person name="Marasco R."/>
            <person name="Bessem C."/>
            <person name="Michoud G."/>
            <person name="Gaiarsa S."/>
            <person name="Borin S."/>
            <person name="Daffonchio D."/>
        </authorList>
    </citation>
    <scope>NUCLEOTIDE SEQUENCE [LARGE SCALE GENOMIC DNA]</scope>
    <source>
        <strain evidence="1 2">E3</strain>
    </source>
</reference>
<evidence type="ECO:0000313" key="2">
    <source>
        <dbReference type="Proteomes" id="UP000247459"/>
    </source>
</evidence>
<accession>A0A2W0C962</accession>
<comment type="caution">
    <text evidence="1">The sequence shown here is derived from an EMBL/GenBank/DDBJ whole genome shotgun (WGS) entry which is preliminary data.</text>
</comment>
<evidence type="ECO:0000313" key="1">
    <source>
        <dbReference type="EMBL" id="PYY27049.1"/>
    </source>
</evidence>
<organism evidence="1 2">
    <name type="scientific">Paenibacillus illinoisensis</name>
    <dbReference type="NCBI Taxonomy" id="59845"/>
    <lineage>
        <taxon>Bacteria</taxon>
        <taxon>Bacillati</taxon>
        <taxon>Bacillota</taxon>
        <taxon>Bacilli</taxon>
        <taxon>Bacillales</taxon>
        <taxon>Paenibacillaceae</taxon>
        <taxon>Paenibacillus</taxon>
    </lineage>
</organism>
<proteinExistence type="predicted"/>
<name>A0A2W0C962_9BACL</name>
<dbReference type="Proteomes" id="UP000247459">
    <property type="component" value="Unassembled WGS sequence"/>
</dbReference>
<dbReference type="AlphaFoldDB" id="A0A2W0C962"/>